<feature type="compositionally biased region" description="Gly residues" evidence="1">
    <location>
        <begin position="353"/>
        <end position="363"/>
    </location>
</feature>
<dbReference type="AlphaFoldDB" id="A0A2P6QR00"/>
<accession>A0A2P6QR00</accession>
<feature type="compositionally biased region" description="Acidic residues" evidence="1">
    <location>
        <begin position="414"/>
        <end position="440"/>
    </location>
</feature>
<evidence type="ECO:0000256" key="1">
    <source>
        <dbReference type="SAM" id="MobiDB-lite"/>
    </source>
</evidence>
<dbReference type="InterPro" id="IPR036047">
    <property type="entry name" value="F-box-like_dom_sf"/>
</dbReference>
<dbReference type="InterPro" id="IPR001810">
    <property type="entry name" value="F-box_dom"/>
</dbReference>
<dbReference type="Gene3D" id="1.20.1280.50">
    <property type="match status" value="1"/>
</dbReference>
<reference evidence="4 5" key="1">
    <citation type="journal article" date="2018" name="Nat. Genet.">
        <title>The Rosa genome provides new insights in the design of modern roses.</title>
        <authorList>
            <person name="Bendahmane M."/>
        </authorList>
    </citation>
    <scope>NUCLEOTIDE SEQUENCE [LARGE SCALE GENOMIC DNA]</scope>
    <source>
        <strain evidence="5">cv. Old Blush</strain>
    </source>
</reference>
<name>A0A2P6QR00_ROSCH</name>
<dbReference type="Pfam" id="PF00646">
    <property type="entry name" value="F-box"/>
    <property type="match status" value="1"/>
</dbReference>
<protein>
    <submittedName>
        <fullName evidence="4">Putative F-box domain-containing protein</fullName>
    </submittedName>
</protein>
<feature type="domain" description="KIB1-4 beta-propeller" evidence="3">
    <location>
        <begin position="122"/>
        <end position="340"/>
    </location>
</feature>
<feature type="domain" description="F-box" evidence="2">
    <location>
        <begin position="61"/>
        <end position="93"/>
    </location>
</feature>
<organism evidence="4 5">
    <name type="scientific">Rosa chinensis</name>
    <name type="common">China rose</name>
    <dbReference type="NCBI Taxonomy" id="74649"/>
    <lineage>
        <taxon>Eukaryota</taxon>
        <taxon>Viridiplantae</taxon>
        <taxon>Streptophyta</taxon>
        <taxon>Embryophyta</taxon>
        <taxon>Tracheophyta</taxon>
        <taxon>Spermatophyta</taxon>
        <taxon>Magnoliopsida</taxon>
        <taxon>eudicotyledons</taxon>
        <taxon>Gunneridae</taxon>
        <taxon>Pentapetalae</taxon>
        <taxon>rosids</taxon>
        <taxon>fabids</taxon>
        <taxon>Rosales</taxon>
        <taxon>Rosaceae</taxon>
        <taxon>Rosoideae</taxon>
        <taxon>Rosoideae incertae sedis</taxon>
        <taxon>Rosa</taxon>
    </lineage>
</organism>
<feature type="region of interest" description="Disordered" evidence="1">
    <location>
        <begin position="346"/>
        <end position="448"/>
    </location>
</feature>
<dbReference type="Pfam" id="PF03478">
    <property type="entry name" value="Beta-prop_KIB1-4"/>
    <property type="match status" value="2"/>
</dbReference>
<dbReference type="Proteomes" id="UP000238479">
    <property type="component" value="Chromosome 4"/>
</dbReference>
<sequence>MFSLFSSLIGHFSEMKVITETLVVCGCLVFGGVVIKTQLRRKPWEKPPDNIVEMSLMNDPWEILSDDIMEMVVPHLSVRDRIRLSSVCKSWNTVPMRRDIPSAPHQLPWLILPQCCHKSLSFYDLYDGKVGKLDLPEPVQGGWFQGSSKGWMIMVMEKDLDSTMFLVNPISGAQHQLPSLITVPSFQNFVETTRWKRYGASLFSYCLVLSTSDITSEQCMIAAFFGDAETLCLCRPGDTSWSICEVLDANEVIMDLLFSSGKLYALVLSHDKEGFMSAPRTLSCGGHAVELYLVYDIMPRFSDQNEVYGDYIVQLKASLDSHLIESATNGEIYLIHQMQDKFMKLYDDENPEDGGGGGQGEGGGNEEDDYVEGGDDDNDSDNEEHDNLEDNEDGGDDIHDMDDDNEEHDHNLEDNEDGGDGIHDTDDDNEEHDNLEDNEDRGDGITRVEEEDRDLNVYLRTSAFYVYKLHPKKKKIVSARCLEDQVLFLSGAGQLSLPAREINKLEGNCIYFATNNHSTLHQREYINRELGIFNLDDRRVKRSFPSVRVSVRSRLSWFTPIL</sequence>
<dbReference type="EMBL" id="PDCK01000042">
    <property type="protein sequence ID" value="PRQ36606.1"/>
    <property type="molecule type" value="Genomic_DNA"/>
</dbReference>
<dbReference type="CDD" id="cd09917">
    <property type="entry name" value="F-box_SF"/>
    <property type="match status" value="1"/>
</dbReference>
<gene>
    <name evidence="4" type="ORF">RchiOBHm_Chr4g0393471</name>
</gene>
<keyword evidence="5" id="KW-1185">Reference proteome</keyword>
<dbReference type="InterPro" id="IPR050942">
    <property type="entry name" value="F-box_BR-signaling"/>
</dbReference>
<dbReference type="Gramene" id="PRQ36606">
    <property type="protein sequence ID" value="PRQ36606"/>
    <property type="gene ID" value="RchiOBHm_Chr4g0393471"/>
</dbReference>
<feature type="domain" description="KIB1-4 beta-propeller" evidence="3">
    <location>
        <begin position="457"/>
        <end position="534"/>
    </location>
</feature>
<feature type="compositionally biased region" description="Acidic residues" evidence="1">
    <location>
        <begin position="364"/>
        <end position="406"/>
    </location>
</feature>
<proteinExistence type="predicted"/>
<comment type="caution">
    <text evidence="4">The sequence shown here is derived from an EMBL/GenBank/DDBJ whole genome shotgun (WGS) entry which is preliminary data.</text>
</comment>
<dbReference type="InterPro" id="IPR005174">
    <property type="entry name" value="KIB1-4_b-propeller"/>
</dbReference>
<dbReference type="PANTHER" id="PTHR44259:SF114">
    <property type="entry name" value="OS06G0707300 PROTEIN"/>
    <property type="match status" value="1"/>
</dbReference>
<evidence type="ECO:0000259" key="2">
    <source>
        <dbReference type="Pfam" id="PF00646"/>
    </source>
</evidence>
<evidence type="ECO:0000313" key="5">
    <source>
        <dbReference type="Proteomes" id="UP000238479"/>
    </source>
</evidence>
<dbReference type="SUPFAM" id="SSF81383">
    <property type="entry name" value="F-box domain"/>
    <property type="match status" value="1"/>
</dbReference>
<evidence type="ECO:0000259" key="3">
    <source>
        <dbReference type="Pfam" id="PF03478"/>
    </source>
</evidence>
<evidence type="ECO:0000313" key="4">
    <source>
        <dbReference type="EMBL" id="PRQ36606.1"/>
    </source>
</evidence>
<dbReference type="PANTHER" id="PTHR44259">
    <property type="entry name" value="OS07G0183000 PROTEIN-RELATED"/>
    <property type="match status" value="1"/>
</dbReference>